<organism evidence="1 2">
    <name type="scientific">Mycena albidolilacea</name>
    <dbReference type="NCBI Taxonomy" id="1033008"/>
    <lineage>
        <taxon>Eukaryota</taxon>
        <taxon>Fungi</taxon>
        <taxon>Dikarya</taxon>
        <taxon>Basidiomycota</taxon>
        <taxon>Agaricomycotina</taxon>
        <taxon>Agaricomycetes</taxon>
        <taxon>Agaricomycetidae</taxon>
        <taxon>Agaricales</taxon>
        <taxon>Marasmiineae</taxon>
        <taxon>Mycenaceae</taxon>
        <taxon>Mycena</taxon>
    </lineage>
</organism>
<evidence type="ECO:0008006" key="3">
    <source>
        <dbReference type="Google" id="ProtNLM"/>
    </source>
</evidence>
<accession>A0AAD7E9M1</accession>
<evidence type="ECO:0000313" key="1">
    <source>
        <dbReference type="EMBL" id="KAJ7303611.1"/>
    </source>
</evidence>
<sequence>MAPSKWPWGETEVVATDLLRSRVHFNEFAVSDVTAKHYRSLESVMRGFGHEWIDVLKVDLKGSEFATLLAIIADHTHELPLPFGQLILTVNIGASEDLKTVAQFSEWFTRLECAGLRPYYFEVSMMDVNNRRGEPGVAYWSFMNIRGTHALVDDSLPEYP</sequence>
<dbReference type="AlphaFoldDB" id="A0AAD7E9M1"/>
<gene>
    <name evidence="1" type="ORF">DFH08DRAFT_54444</name>
</gene>
<protein>
    <recommendedName>
        <fullName evidence="3">Methyltransferase FkbM domain-containing protein</fullName>
    </recommendedName>
</protein>
<keyword evidence="2" id="KW-1185">Reference proteome</keyword>
<comment type="caution">
    <text evidence="1">The sequence shown here is derived from an EMBL/GenBank/DDBJ whole genome shotgun (WGS) entry which is preliminary data.</text>
</comment>
<reference evidence="1" key="1">
    <citation type="submission" date="2023-03" db="EMBL/GenBank/DDBJ databases">
        <title>Massive genome expansion in bonnet fungi (Mycena s.s.) driven by repeated elements and novel gene families across ecological guilds.</title>
        <authorList>
            <consortium name="Lawrence Berkeley National Laboratory"/>
            <person name="Harder C.B."/>
            <person name="Miyauchi S."/>
            <person name="Viragh M."/>
            <person name="Kuo A."/>
            <person name="Thoen E."/>
            <person name="Andreopoulos B."/>
            <person name="Lu D."/>
            <person name="Skrede I."/>
            <person name="Drula E."/>
            <person name="Henrissat B."/>
            <person name="Morin E."/>
            <person name="Kohler A."/>
            <person name="Barry K."/>
            <person name="LaButti K."/>
            <person name="Morin E."/>
            <person name="Salamov A."/>
            <person name="Lipzen A."/>
            <person name="Mereny Z."/>
            <person name="Hegedus B."/>
            <person name="Baldrian P."/>
            <person name="Stursova M."/>
            <person name="Weitz H."/>
            <person name="Taylor A."/>
            <person name="Grigoriev I.V."/>
            <person name="Nagy L.G."/>
            <person name="Martin F."/>
            <person name="Kauserud H."/>
        </authorList>
    </citation>
    <scope>NUCLEOTIDE SEQUENCE</scope>
    <source>
        <strain evidence="1">CBHHK002</strain>
    </source>
</reference>
<proteinExistence type="predicted"/>
<dbReference type="EMBL" id="JARIHO010000104">
    <property type="protein sequence ID" value="KAJ7303611.1"/>
    <property type="molecule type" value="Genomic_DNA"/>
</dbReference>
<evidence type="ECO:0000313" key="2">
    <source>
        <dbReference type="Proteomes" id="UP001218218"/>
    </source>
</evidence>
<dbReference type="Proteomes" id="UP001218218">
    <property type="component" value="Unassembled WGS sequence"/>
</dbReference>
<name>A0AAD7E9M1_9AGAR</name>